<keyword evidence="1" id="KW-0812">Transmembrane</keyword>
<dbReference type="OrthoDB" id="187159at2"/>
<evidence type="ECO:0000313" key="3">
    <source>
        <dbReference type="EMBL" id="TLD70844.1"/>
    </source>
</evidence>
<feature type="transmembrane region" description="Helical" evidence="1">
    <location>
        <begin position="32"/>
        <end position="52"/>
    </location>
</feature>
<sequence>MSSWVFLWAALGALTYVAAALTLKRAAELGAGLWHSTWVSNVLVGLLFQILLLFPGEWMPVEMWYQPMLVALLFLAGQVLTLFSFQRGDVSVATPVLGLKIVMVAVLTTLIIGSALSWQLWLAAILSTLGIVFLNQKSAVGGGGKTGITVLSSGMAAGCYALFDVLVQKWSPAWGIGTFLPVMMGMVGVFSLPVGFLFPSPLLKMPTQTLKWLVGGGLLFALQSIFLVASIGYFGQATTSNVIYSSRGLLSVAAVMLIGHWFSNAEKDLEAAVMKKRFVGAALMFVAILLVLI</sequence>
<proteinExistence type="predicted"/>
<feature type="transmembrane region" description="Helical" evidence="1">
    <location>
        <begin position="242"/>
        <end position="262"/>
    </location>
</feature>
<dbReference type="AlphaFoldDB" id="A0A5R8KEX6"/>
<feature type="transmembrane region" description="Helical" evidence="1">
    <location>
        <begin position="210"/>
        <end position="236"/>
    </location>
</feature>
<evidence type="ECO:0000313" key="4">
    <source>
        <dbReference type="Proteomes" id="UP000306196"/>
    </source>
</evidence>
<dbReference type="InterPro" id="IPR037185">
    <property type="entry name" value="EmrE-like"/>
</dbReference>
<dbReference type="GO" id="GO:0016020">
    <property type="term" value="C:membrane"/>
    <property type="evidence" value="ECO:0007669"/>
    <property type="project" value="InterPro"/>
</dbReference>
<gene>
    <name evidence="3" type="ORF">FEM03_11090</name>
</gene>
<feature type="domain" description="EamA" evidence="2">
    <location>
        <begin position="4"/>
        <end position="135"/>
    </location>
</feature>
<accession>A0A5R8KEX6</accession>
<dbReference type="RefSeq" id="WP_138086314.1">
    <property type="nucleotide sequence ID" value="NZ_VAUV01000007.1"/>
</dbReference>
<dbReference type="EMBL" id="VAUV01000007">
    <property type="protein sequence ID" value="TLD70844.1"/>
    <property type="molecule type" value="Genomic_DNA"/>
</dbReference>
<keyword evidence="1" id="KW-0472">Membrane</keyword>
<feature type="transmembrane region" description="Helical" evidence="1">
    <location>
        <begin position="64"/>
        <end position="85"/>
    </location>
</feature>
<dbReference type="InterPro" id="IPR000620">
    <property type="entry name" value="EamA_dom"/>
</dbReference>
<evidence type="ECO:0000256" key="1">
    <source>
        <dbReference type="SAM" id="Phobius"/>
    </source>
</evidence>
<keyword evidence="4" id="KW-1185">Reference proteome</keyword>
<evidence type="ECO:0000259" key="2">
    <source>
        <dbReference type="Pfam" id="PF00892"/>
    </source>
</evidence>
<keyword evidence="1" id="KW-1133">Transmembrane helix</keyword>
<comment type="caution">
    <text evidence="3">The sequence shown here is derived from an EMBL/GenBank/DDBJ whole genome shotgun (WGS) entry which is preliminary data.</text>
</comment>
<feature type="transmembrane region" description="Helical" evidence="1">
    <location>
        <begin position="118"/>
        <end position="135"/>
    </location>
</feature>
<feature type="transmembrane region" description="Helical" evidence="1">
    <location>
        <begin position="173"/>
        <end position="198"/>
    </location>
</feature>
<protein>
    <submittedName>
        <fullName evidence="3">EamA/RhaT family transporter</fullName>
    </submittedName>
</protein>
<feature type="transmembrane region" description="Helical" evidence="1">
    <location>
        <begin position="274"/>
        <end position="292"/>
    </location>
</feature>
<dbReference type="Pfam" id="PF00892">
    <property type="entry name" value="EamA"/>
    <property type="match status" value="1"/>
</dbReference>
<feature type="transmembrane region" description="Helical" evidence="1">
    <location>
        <begin position="92"/>
        <end position="112"/>
    </location>
</feature>
<name>A0A5R8KEX6_9BACT</name>
<dbReference type="Proteomes" id="UP000306196">
    <property type="component" value="Unassembled WGS sequence"/>
</dbReference>
<dbReference type="SUPFAM" id="SSF103481">
    <property type="entry name" value="Multidrug resistance efflux transporter EmrE"/>
    <property type="match status" value="1"/>
</dbReference>
<feature type="transmembrane region" description="Helical" evidence="1">
    <location>
        <begin position="6"/>
        <end position="23"/>
    </location>
</feature>
<reference evidence="3 4" key="1">
    <citation type="submission" date="2019-05" db="EMBL/GenBank/DDBJ databases">
        <title>Verrucobacter flavum gen. nov., sp. nov. a new member of the family Verrucomicrobiaceae.</title>
        <authorList>
            <person name="Szuroczki S."/>
            <person name="Abbaszade G."/>
            <person name="Szabo A."/>
            <person name="Felfoldi T."/>
            <person name="Schumann P."/>
            <person name="Boka K."/>
            <person name="Keki Z."/>
            <person name="Toumi M."/>
            <person name="Toth E."/>
        </authorList>
    </citation>
    <scope>NUCLEOTIDE SEQUENCE [LARGE SCALE GENOMIC DNA]</scope>
    <source>
        <strain evidence="3 4">MG-N-17</strain>
    </source>
</reference>
<feature type="transmembrane region" description="Helical" evidence="1">
    <location>
        <begin position="147"/>
        <end position="167"/>
    </location>
</feature>
<organism evidence="3 4">
    <name type="scientific">Phragmitibacter flavus</name>
    <dbReference type="NCBI Taxonomy" id="2576071"/>
    <lineage>
        <taxon>Bacteria</taxon>
        <taxon>Pseudomonadati</taxon>
        <taxon>Verrucomicrobiota</taxon>
        <taxon>Verrucomicrobiia</taxon>
        <taxon>Verrucomicrobiales</taxon>
        <taxon>Verrucomicrobiaceae</taxon>
        <taxon>Phragmitibacter</taxon>
    </lineage>
</organism>